<dbReference type="OrthoDB" id="3181030at2759"/>
<evidence type="ECO:0000313" key="1">
    <source>
        <dbReference type="EMBL" id="CEL57296.1"/>
    </source>
</evidence>
<dbReference type="Proteomes" id="UP000059188">
    <property type="component" value="Unassembled WGS sequence"/>
</dbReference>
<dbReference type="AlphaFoldDB" id="A0A0B7FH35"/>
<protein>
    <submittedName>
        <fullName evidence="1">Uncharacterized protein</fullName>
    </submittedName>
</protein>
<dbReference type="EMBL" id="LN679395">
    <property type="protein sequence ID" value="CEL57296.1"/>
    <property type="molecule type" value="Genomic_DNA"/>
</dbReference>
<gene>
    <name evidence="1" type="ORF">RSOLAG1IB_12112</name>
</gene>
<keyword evidence="2" id="KW-1185">Reference proteome</keyword>
<evidence type="ECO:0000313" key="2">
    <source>
        <dbReference type="Proteomes" id="UP000059188"/>
    </source>
</evidence>
<sequence length="78" mass="8573">MGKQSPATYSPRVASTMRSAVTALLSFVALPAVPLGPTLDTLIKLVDRIFELSRTSGRQEFVDFGEHLNKIIPKSWIT</sequence>
<accession>A0A0B7FH35</accession>
<organism evidence="1 2">
    <name type="scientific">Thanatephorus cucumeris (strain AG1-IB / isolate 7/3/14)</name>
    <name type="common">Lettuce bottom rot fungus</name>
    <name type="synonym">Rhizoctonia solani</name>
    <dbReference type="NCBI Taxonomy" id="1108050"/>
    <lineage>
        <taxon>Eukaryota</taxon>
        <taxon>Fungi</taxon>
        <taxon>Dikarya</taxon>
        <taxon>Basidiomycota</taxon>
        <taxon>Agaricomycotina</taxon>
        <taxon>Agaricomycetes</taxon>
        <taxon>Cantharellales</taxon>
        <taxon>Ceratobasidiaceae</taxon>
        <taxon>Rhizoctonia</taxon>
        <taxon>Rhizoctonia solani AG-1</taxon>
    </lineage>
</organism>
<name>A0A0B7FH35_THACB</name>
<reference evidence="1 2" key="1">
    <citation type="submission" date="2014-11" db="EMBL/GenBank/DDBJ databases">
        <authorList>
            <person name="Wibberg Daniel"/>
        </authorList>
    </citation>
    <scope>NUCLEOTIDE SEQUENCE [LARGE SCALE GENOMIC DNA]</scope>
    <source>
        <strain evidence="1">Rhizoctonia solani AG1-IB 7/3/14</strain>
    </source>
</reference>
<proteinExistence type="predicted"/>